<dbReference type="PANTHER" id="PTHR30408:SF12">
    <property type="entry name" value="TYPE I RESTRICTION ENZYME MJAVIII SPECIFICITY SUBUNIT"/>
    <property type="match status" value="1"/>
</dbReference>
<dbReference type="EMBL" id="MSJM01000003">
    <property type="protein sequence ID" value="OLF48099.1"/>
    <property type="molecule type" value="Genomic_DNA"/>
</dbReference>
<evidence type="ECO:0000256" key="2">
    <source>
        <dbReference type="ARBA" id="ARBA00022747"/>
    </source>
</evidence>
<protein>
    <recommendedName>
        <fullName evidence="4">Type I restriction modification DNA specificity domain-containing protein</fullName>
    </recommendedName>
</protein>
<reference evidence="6" key="1">
    <citation type="submission" date="2016-12" db="EMBL/GenBank/DDBJ databases">
        <authorList>
            <person name="Gulvik C.A."/>
        </authorList>
    </citation>
    <scope>NUCLEOTIDE SEQUENCE [LARGE SCALE GENOMIC DNA]</scope>
    <source>
        <strain evidence="6">NED12-00049-6B</strain>
    </source>
</reference>
<evidence type="ECO:0000256" key="3">
    <source>
        <dbReference type="ARBA" id="ARBA00023125"/>
    </source>
</evidence>
<sequence>MNEKINKEPLLRFKGFTDAWEQRKLGELGEIKRGLTYKPSDVQAQGVRVLRSSNLHNDEFILHNDDIFVRKSAVKIPEVQNGDILITAANGSSRLVGKHAIIHSLEGQTVHGGFMLIMRSNNPKFVNSLMSSNWYHKFISIFVSGGNGAIGNLNKSDLEKELVYIPSKIPEQTAIGTFFSTLDTLITLHQRKCELLKKLKKTLLKQMFI</sequence>
<dbReference type="GO" id="GO:0003677">
    <property type="term" value="F:DNA binding"/>
    <property type="evidence" value="ECO:0007669"/>
    <property type="project" value="UniProtKB-KW"/>
</dbReference>
<dbReference type="AlphaFoldDB" id="A0A1Q8E8I1"/>
<dbReference type="Proteomes" id="UP000186890">
    <property type="component" value="Unassembled WGS sequence"/>
</dbReference>
<evidence type="ECO:0000256" key="1">
    <source>
        <dbReference type="ARBA" id="ARBA00010923"/>
    </source>
</evidence>
<proteinExistence type="inferred from homology"/>
<keyword evidence="3" id="KW-0238">DNA-binding</keyword>
<accession>A0A1Q8E8I1</accession>
<comment type="caution">
    <text evidence="5">The sequence shown here is derived from an EMBL/GenBank/DDBJ whole genome shotgun (WGS) entry which is preliminary data.</text>
</comment>
<dbReference type="Gene3D" id="3.90.220.20">
    <property type="entry name" value="DNA methylase specificity domains"/>
    <property type="match status" value="1"/>
</dbReference>
<comment type="similarity">
    <text evidence="1">Belongs to the type-I restriction system S methylase family.</text>
</comment>
<dbReference type="InterPro" id="IPR052021">
    <property type="entry name" value="Type-I_RS_S_subunit"/>
</dbReference>
<name>A0A1Q8E8I1_9STRE</name>
<dbReference type="InterPro" id="IPR000055">
    <property type="entry name" value="Restrct_endonuc_typeI_TRD"/>
</dbReference>
<organism evidence="5 6">
    <name type="scientific">Streptococcus cuniculi</name>
    <dbReference type="NCBI Taxonomy" id="1432788"/>
    <lineage>
        <taxon>Bacteria</taxon>
        <taxon>Bacillati</taxon>
        <taxon>Bacillota</taxon>
        <taxon>Bacilli</taxon>
        <taxon>Lactobacillales</taxon>
        <taxon>Streptococcaceae</taxon>
        <taxon>Streptococcus</taxon>
    </lineage>
</organism>
<evidence type="ECO:0000313" key="5">
    <source>
        <dbReference type="EMBL" id="OLF48099.1"/>
    </source>
</evidence>
<feature type="domain" description="Type I restriction modification DNA specificity" evidence="4">
    <location>
        <begin position="19"/>
        <end position="196"/>
    </location>
</feature>
<keyword evidence="6" id="KW-1185">Reference proteome</keyword>
<dbReference type="PANTHER" id="PTHR30408">
    <property type="entry name" value="TYPE-1 RESTRICTION ENZYME ECOKI SPECIFICITY PROTEIN"/>
    <property type="match status" value="1"/>
</dbReference>
<gene>
    <name evidence="5" type="ORF">BU202_03650</name>
</gene>
<evidence type="ECO:0000313" key="6">
    <source>
        <dbReference type="Proteomes" id="UP000186890"/>
    </source>
</evidence>
<keyword evidence="2" id="KW-0680">Restriction system</keyword>
<dbReference type="Gene3D" id="1.10.287.1120">
    <property type="entry name" value="Bipartite methylase S protein"/>
    <property type="match status" value="1"/>
</dbReference>
<dbReference type="RefSeq" id="WP_075104452.1">
    <property type="nucleotide sequence ID" value="NZ_MSJM01000003.1"/>
</dbReference>
<evidence type="ECO:0000259" key="4">
    <source>
        <dbReference type="Pfam" id="PF01420"/>
    </source>
</evidence>
<dbReference type="SUPFAM" id="SSF116734">
    <property type="entry name" value="DNA methylase specificity domain"/>
    <property type="match status" value="1"/>
</dbReference>
<dbReference type="OrthoDB" id="9795776at2"/>
<dbReference type="GO" id="GO:0009307">
    <property type="term" value="P:DNA restriction-modification system"/>
    <property type="evidence" value="ECO:0007669"/>
    <property type="project" value="UniProtKB-KW"/>
</dbReference>
<dbReference type="Pfam" id="PF01420">
    <property type="entry name" value="Methylase_S"/>
    <property type="match status" value="1"/>
</dbReference>
<dbReference type="InterPro" id="IPR044946">
    <property type="entry name" value="Restrct_endonuc_typeI_TRD_sf"/>
</dbReference>